<feature type="compositionally biased region" description="Basic and acidic residues" evidence="1">
    <location>
        <begin position="660"/>
        <end position="675"/>
    </location>
</feature>
<feature type="compositionally biased region" description="Polar residues" evidence="1">
    <location>
        <begin position="758"/>
        <end position="783"/>
    </location>
</feature>
<name>A0A8S3RMS4_MYTED</name>
<feature type="compositionally biased region" description="Polar residues" evidence="1">
    <location>
        <begin position="1798"/>
        <end position="1827"/>
    </location>
</feature>
<feature type="compositionally biased region" description="Low complexity" evidence="1">
    <location>
        <begin position="2148"/>
        <end position="2164"/>
    </location>
</feature>
<feature type="compositionally biased region" description="Polar residues" evidence="1">
    <location>
        <begin position="993"/>
        <end position="1005"/>
    </location>
</feature>
<feature type="compositionally biased region" description="Low complexity" evidence="1">
    <location>
        <begin position="314"/>
        <end position="325"/>
    </location>
</feature>
<feature type="compositionally biased region" description="Basic and acidic residues" evidence="1">
    <location>
        <begin position="2361"/>
        <end position="2378"/>
    </location>
</feature>
<sequence length="2791" mass="297090">MTSKAEGPIVVNNENVSRPTSKSKVSSRPSSFNDKTADLLPADDTETSKASEIINKMNEDKTKDQSDRSNENVTETTLPSIGSHSRPSSGTDASRVATAIETKDEIRGDFSSAGKLSPVNNVSSPTDEANTISRTNSPTDTKPSDLNNELEDKETKRQSSSDKLTTSRPASGSRNASRPTSASKTTKEINGQADDEVFTGTRTPPDRKSRPSSGKDKTPRPTSANKTTKQIEEDIMTSKAEGPIVVNNENVSSPTSKSKESSRPSSTNDKTADLLPADETDTSKESETMNKMNEDKTKDQSDPANENVTETTLPSIGSHSIPSSGTEASRVATAIETKDEIPGDSSSAGKLSPVNNVSSPTDEANTISRTNSPTDTKPSDLNNELEDKETKRQSSSDKLTTSRPASGSRNASRPTSASKTTKEINGQADDEVFTGKDKTSRPTSANKTTKQIEEDIMTSKAEGPIVVNNENVSRPTSKSKESSRPSSTNDKTADLLPADETDTSKASETMNKMNEDKTKDQSDPANENVTETTLPSIDSHSRPSSGTEASMVATGIETKDEIPGDSSSAGKLSPVNNVSSPTAEANTISRTKSPTDTIPSDLNNELEDKETKRQSSSDILTTSRPPSGSRIASRPTSASKTTKEINGQADDEVFTGTRTPPDRKSRPSSGKDKTPRPTSANKTTKQIEEDIMTSKAEGPIVVNNENVSRPTSKSKESSRPSSTNDKTADLLPADESDTSKASETMNKMNEDKTKDQSDPANENVTETTLPSINSHSRPSSGTEASWVATAIETKDEIPGDSSSAGKLSPVNNVSSTTAEANTISRTNSQTDTKPSDLNNELEDKETKRQSSSDKLTTSRPPSGSRIASRLTSASKTTKEINGQADDEVFTGTRTPPDRKSRPSSEIDKLSRPTSANKTTRQIEDDIMTSKAEGPIVVNNENVSRPTSKSKESSRPSSTNDKTADILPADETDTSKASETMNKMNEDKTKDQSDPANENVTETTLPSIGSHSRTSSGSEASRVATAIETKDEIPGDSSSEGKLSPVNNVSSPTAEANTISRTNSSTDTKPSDLNNELEDKETKRQSSSDKITTSRPPSGSRNASRPTSASKTTKEINGQADDEVFTGTQTPPDRKSRPSSGIDKTSRPTSANKTTKQIDDDIMTSESDGPIVVNNENVSRTTSKSKESPRPSSTNDKTADLLPADETDTSKASETMNKMNEDKTKDQSDPANENVTETTLPSIGSNSRPSSGTEASRVATAIETKDEIPGDSSSAGNCHLTNSPTDTKPSDLNNELEDKETKRQSSSDKITTSRPPSGSRNASRPTSASKTTKEINGQADDEVFTGTQTPPDRKSRPSSGIDKTSRPTSANKTTKQIDDDIMTSEAEGPIVVNNENVSRPTSKSKESPRPSSTNDKTADLLPADETDISKASETMNKMNEDKTKDQSDPANENVTETTLPSIGSHSRPSSGTEASRVATAIETKDEIPGDSSSAGNCHLTNSPTDTKPSDLNNELEDKETKRQSSSDKITTSRPPSGSRNASRPTSASKTTKEINGQADDEVFTGTQTPPDRKSRPSSGKDKTSRPTSANKTTKQIDDDIMTSEADGPIVVNTENVSRTTSKSKESPRPSSTNDKTADFLPADETDISKASETMNKMNEDKTKDQSDPANENVTETTLPSIGSNSRPSSGSEASRVATAIETKDEIPGDSSSAGKLSPVNNVSSPTAEANTISRTNSPTDTKPSDLNNELEDKETKRQSSSDKITTSRPPSGSRNASRPTSASKTTKEINGQADDEVFTGTQTPPERQSRPSSGIDKTSRPTSANKTTKQIDDDIMTSEAEGPIVVNNENVSRPTSKSKESPRPSSTNDKTADLLPADEKATSKASETMNKMNEDKTKDQSDPANENVTETTLPSIGSHSRPSSGTEASRVATAIETKDEIPGDSSSAGKLSPVNNVSSPTAEANTISRTNSPTDTKPSDLNNELEDKETKRQSSSDKITTSRPPSGSRNASRPTSASKTTKEINGQADDEVFTGIQTPPDRKSRPSSGIDKTSRPTSANKTTKQIDDDIMTSEAEGPIVVNNENVSRPTSKSKESPRPSSTNDKTADLLPADETDISKASETMNKMNEDKTKDQSDPANENVTETTLPSIGSNSRPSSGSEASRVATAIETKDEIPGDSSSAGKLSPVNNVSSPTAEANTISRTNSPTDTKPSDLNNELEDKETKRQSSSDKTSTSRPPSGSRNASRPTSASKTTKEINGQADDEVFTGTQTPPERQSRPSSGIDKTSRPTSANKTTKQIDDDIMTSEAEGPIVVNNENVSRPTSKSKESPRPSSTNDKTADLLPADEKATSKASETLNKMNEDKTKDQSDPANEKVTETTLPSIGSHSRPSSGTESSRVATAIETKDEIPGDSSSAGKLSPVNNVSSRTAEANTISRTNSPTDTKLSDLNNELEDKETKRQSSSDKITTSRPPSGPRNASRPTSASKTTKEINGQADDEVFTGIQTPPDRQSRPSSGIDKTSRPTSANKTTKQIDDDIMTSEAEGPIVVNNENVSRPTSKSEESPRLSSNNDKTADVLPADEPDISKASETMNKMNKDKTKNQSDPTNENVTETTLPSIGSNPTPSSGSEASRIATAIETKDEIPGDSSSAGKLSPVNNVSSPTAEANTISRTNNKETKRQSSSDKITTSRPPSGSRNASRPTSASKTTKEINGQADDEVLTGTQTPPDHQSRPSSGIDKTSKPTSANKTTKQIDNDIMTSEAEGPIVVNNENVSRPTSKSKESPRPSST</sequence>
<feature type="compositionally biased region" description="Polar residues" evidence="1">
    <location>
        <begin position="2045"/>
        <end position="2062"/>
    </location>
</feature>
<feature type="compositionally biased region" description="Basic and acidic residues" evidence="1">
    <location>
        <begin position="2675"/>
        <end position="2684"/>
    </location>
</feature>
<reference evidence="2" key="1">
    <citation type="submission" date="2021-03" db="EMBL/GenBank/DDBJ databases">
        <authorList>
            <person name="Bekaert M."/>
        </authorList>
    </citation>
    <scope>NUCLEOTIDE SEQUENCE</scope>
</reference>
<feature type="compositionally biased region" description="Low complexity" evidence="1">
    <location>
        <begin position="1006"/>
        <end position="1020"/>
    </location>
</feature>
<evidence type="ECO:0000313" key="3">
    <source>
        <dbReference type="Proteomes" id="UP000683360"/>
    </source>
</evidence>
<feature type="compositionally biased region" description="Polar residues" evidence="1">
    <location>
        <begin position="1087"/>
        <end position="1110"/>
    </location>
</feature>
<feature type="compositionally biased region" description="Polar residues" evidence="1">
    <location>
        <begin position="2413"/>
        <end position="2451"/>
    </location>
</feature>
<dbReference type="Proteomes" id="UP000683360">
    <property type="component" value="Unassembled WGS sequence"/>
</dbReference>
<feature type="compositionally biased region" description="Polar residues" evidence="1">
    <location>
        <begin position="2136"/>
        <end position="2147"/>
    </location>
</feature>
<feature type="compositionally biased region" description="Polar residues" evidence="1">
    <location>
        <begin position="302"/>
        <end position="313"/>
    </location>
</feature>
<feature type="compositionally biased region" description="Basic and acidic residues" evidence="1">
    <location>
        <begin position="281"/>
        <end position="301"/>
    </location>
</feature>
<comment type="caution">
    <text evidence="2">The sequence shown here is derived from an EMBL/GenBank/DDBJ whole genome shotgun (WGS) entry which is preliminary data.</text>
</comment>
<feature type="compositionally biased region" description="Polar residues" evidence="1">
    <location>
        <begin position="2379"/>
        <end position="2400"/>
    </location>
</feature>
<feature type="compositionally biased region" description="Basic and acidic residues" evidence="1">
    <location>
        <begin position="513"/>
        <end position="522"/>
    </location>
</feature>
<evidence type="ECO:0000256" key="1">
    <source>
        <dbReference type="SAM" id="MobiDB-lite"/>
    </source>
</evidence>
<feature type="compositionally biased region" description="Basic and acidic residues" evidence="1">
    <location>
        <begin position="895"/>
        <end position="910"/>
    </location>
</feature>
<feature type="compositionally biased region" description="Polar residues" evidence="1">
    <location>
        <begin position="1760"/>
        <end position="1783"/>
    </location>
</feature>
<organism evidence="2 3">
    <name type="scientific">Mytilus edulis</name>
    <name type="common">Blue mussel</name>
    <dbReference type="NCBI Taxonomy" id="6550"/>
    <lineage>
        <taxon>Eukaryota</taxon>
        <taxon>Metazoa</taxon>
        <taxon>Spiralia</taxon>
        <taxon>Lophotrochozoa</taxon>
        <taxon>Mollusca</taxon>
        <taxon>Bivalvia</taxon>
        <taxon>Autobranchia</taxon>
        <taxon>Pteriomorphia</taxon>
        <taxon>Mytilida</taxon>
        <taxon>Mytiloidea</taxon>
        <taxon>Mytilidae</taxon>
        <taxon>Mytilinae</taxon>
        <taxon>Mytilus</taxon>
    </lineage>
</organism>
<feature type="compositionally biased region" description="Basic and acidic residues" evidence="1">
    <location>
        <begin position="983"/>
        <end position="992"/>
    </location>
</feature>
<feature type="compositionally biased region" description="Polar residues" evidence="1">
    <location>
        <begin position="1356"/>
        <end position="1373"/>
    </location>
</feature>
<feature type="compositionally biased region" description="Basic and acidic residues" evidence="1">
    <location>
        <begin position="204"/>
        <end position="219"/>
    </location>
</feature>
<feature type="compositionally biased region" description="Polar residues" evidence="1">
    <location>
        <begin position="1995"/>
        <end position="2018"/>
    </location>
</feature>
<feature type="compositionally biased region" description="Polar residues" evidence="1">
    <location>
        <begin position="565"/>
        <end position="603"/>
    </location>
</feature>
<feature type="compositionally biased region" description="Basic and acidic residues" evidence="1">
    <location>
        <begin position="2126"/>
        <end position="2135"/>
    </location>
</feature>
<feature type="compositionally biased region" description="Polar residues" evidence="1">
    <location>
        <begin position="800"/>
        <end position="838"/>
    </location>
</feature>
<feature type="compositionally biased region" description="Polar residues" evidence="1">
    <location>
        <begin position="1270"/>
        <end position="1292"/>
    </location>
</feature>
<feature type="compositionally biased region" description="Basic and acidic residues" evidence="1">
    <location>
        <begin position="1656"/>
        <end position="1665"/>
    </location>
</feature>
<feature type="compositionally biased region" description="Basic and acidic residues" evidence="1">
    <location>
        <begin position="1437"/>
        <end position="1446"/>
    </location>
</feature>
<feature type="compositionally biased region" description="Basic and acidic residues" evidence="1">
    <location>
        <begin position="2781"/>
        <end position="2791"/>
    </location>
</feature>
<feature type="compositionally biased region" description="Polar residues" evidence="1">
    <location>
        <begin position="523"/>
        <end position="548"/>
    </location>
</feature>
<dbReference type="EMBL" id="CAJPWZ010001218">
    <property type="protein sequence ID" value="CAG2209936.1"/>
    <property type="molecule type" value="Genomic_DNA"/>
</dbReference>
<feature type="compositionally biased region" description="Low complexity" evidence="1">
    <location>
        <begin position="16"/>
        <end position="31"/>
    </location>
</feature>
<feature type="compositionally biased region" description="Polar residues" evidence="1">
    <location>
        <begin position="2230"/>
        <end position="2253"/>
    </location>
</feature>
<feature type="compositionally biased region" description="Polar residues" evidence="1">
    <location>
        <begin position="1943"/>
        <end position="1981"/>
    </location>
</feature>
<feature type="compositionally biased region" description="Polar residues" evidence="1">
    <location>
        <begin position="344"/>
        <end position="382"/>
    </location>
</feature>
<feature type="compositionally biased region" description="Polar residues" evidence="1">
    <location>
        <begin position="2604"/>
        <end position="2631"/>
    </location>
</feature>
<feature type="compositionally biased region" description="Basic and acidic residues" evidence="1">
    <location>
        <begin position="1569"/>
        <end position="1583"/>
    </location>
</feature>
<accession>A0A8S3RMS4</accession>
<feature type="compositionally biased region" description="Polar residues" evidence="1">
    <location>
        <begin position="1525"/>
        <end position="1548"/>
    </location>
</feature>
<feature type="compositionally biased region" description="Polar residues" evidence="1">
    <location>
        <begin position="2178"/>
        <end position="2216"/>
    </location>
</feature>
<feature type="compositionally biased region" description="Polar residues" evidence="1">
    <location>
        <begin position="2504"/>
        <end position="2532"/>
    </location>
</feature>
<feature type="compositionally biased region" description="Polar residues" evidence="1">
    <location>
        <begin position="118"/>
        <end position="147"/>
    </location>
</feature>
<feature type="compositionally biased region" description="Polar residues" evidence="1">
    <location>
        <begin position="1447"/>
        <end position="1472"/>
    </location>
</feature>
<feature type="compositionally biased region" description="Polar residues" evidence="1">
    <location>
        <begin position="616"/>
        <end position="626"/>
    </location>
</feature>
<feature type="compositionally biased region" description="Polar residues" evidence="1">
    <location>
        <begin position="1035"/>
        <end position="1073"/>
    </location>
</feature>
<feature type="region of interest" description="Disordered" evidence="1">
    <location>
        <begin position="1"/>
        <end position="2791"/>
    </location>
</feature>
<feature type="compositionally biased region" description="Polar residues" evidence="1">
    <location>
        <begin position="2723"/>
        <end position="2754"/>
    </location>
</feature>
<feature type="compositionally biased region" description="Polar residues" evidence="1">
    <location>
        <begin position="1489"/>
        <end position="1511"/>
    </location>
</feature>
<feature type="compositionally biased region" description="Basic and acidic residues" evidence="1">
    <location>
        <begin position="748"/>
        <end position="757"/>
    </location>
</feature>
<feature type="compositionally biased region" description="Polar residues" evidence="1">
    <location>
        <begin position="2685"/>
        <end position="2708"/>
    </location>
</feature>
<proteinExistence type="predicted"/>
<keyword evidence="3" id="KW-1185">Reference proteome</keyword>
<feature type="compositionally biased region" description="Polar residues" evidence="1">
    <location>
        <begin position="2648"/>
        <end position="2674"/>
    </location>
</feature>
<feature type="compositionally biased region" description="Polar residues" evidence="1">
    <location>
        <begin position="1228"/>
        <end position="1253"/>
    </location>
</feature>
<feature type="compositionally biased region" description="Polar residues" evidence="1">
    <location>
        <begin position="2268"/>
        <end position="2297"/>
    </location>
</feature>
<feature type="compositionally biased region" description="Polar residues" evidence="1">
    <location>
        <begin position="396"/>
        <end position="419"/>
    </location>
</feature>
<feature type="compositionally biased region" description="Polar residues" evidence="1">
    <location>
        <begin position="1708"/>
        <end position="1746"/>
    </location>
</feature>
<feature type="compositionally biased region" description="Polar residues" evidence="1">
    <location>
        <begin position="161"/>
        <end position="184"/>
    </location>
</feature>
<protein>
    <submittedName>
        <fullName evidence="2">Uncharacterized protein</fullName>
    </submittedName>
</protein>
<feature type="compositionally biased region" description="Basic and acidic residues" evidence="1">
    <location>
        <begin position="57"/>
        <end position="70"/>
    </location>
</feature>
<feature type="compositionally biased region" description="Polar residues" evidence="1">
    <location>
        <begin position="1137"/>
        <end position="1154"/>
    </location>
</feature>
<gene>
    <name evidence="2" type="ORF">MEDL_24167</name>
</gene>
<feature type="compositionally biased region" description="Polar residues" evidence="1">
    <location>
        <begin position="1901"/>
        <end position="1926"/>
    </location>
</feature>
<evidence type="ECO:0000313" key="2">
    <source>
        <dbReference type="EMBL" id="CAG2209936.1"/>
    </source>
</evidence>
<feature type="compositionally biased region" description="Polar residues" evidence="1">
    <location>
        <begin position="852"/>
        <end position="861"/>
    </location>
</feature>
<feature type="compositionally biased region" description="Basic and acidic residues" evidence="1">
    <location>
        <begin position="1891"/>
        <end position="1900"/>
    </location>
</feature>
<feature type="compositionally biased region" description="Polar residues" evidence="1">
    <location>
        <begin position="1306"/>
        <end position="1329"/>
    </location>
</feature>
<feature type="compositionally biased region" description="Polar residues" evidence="1">
    <location>
        <begin position="1666"/>
        <end position="1677"/>
    </location>
</feature>
<feature type="compositionally biased region" description="Polar residues" evidence="1">
    <location>
        <begin position="71"/>
        <end position="92"/>
    </location>
</feature>
<feature type="compositionally biased region" description="Low complexity" evidence="1">
    <location>
        <begin position="1678"/>
        <end position="1694"/>
    </location>
</feature>
<feature type="compositionally biased region" description="Basic and acidic residues" evidence="1">
    <location>
        <begin position="1218"/>
        <end position="1227"/>
    </location>
</feature>